<evidence type="ECO:0000313" key="9">
    <source>
        <dbReference type="EMBL" id="TGY93271.1"/>
    </source>
</evidence>
<reference evidence="9 10" key="1">
    <citation type="journal article" date="2013" name="Int. J. Syst. Evol. Microbiol.">
        <title>Marinicauda pacifica gen. nov., sp. nov., a prosthecate alphaproteobacterium of the family Hyphomonadaceae isolated from deep seawater.</title>
        <authorList>
            <person name="Zhang X.Y."/>
            <person name="Li G.W."/>
            <person name="Wang C.S."/>
            <person name="Zhang Y.J."/>
            <person name="Xu X.W."/>
            <person name="Li H."/>
            <person name="Liu A."/>
            <person name="Liu C."/>
            <person name="Xie B.B."/>
            <person name="Qin Q.L."/>
            <person name="Xu Z."/>
            <person name="Chen X.L."/>
            <person name="Zhou B.C."/>
            <person name="Zhang Y.Z."/>
        </authorList>
    </citation>
    <scope>NUCLEOTIDE SEQUENCE [LARGE SCALE GENOMIC DNA]</scope>
    <source>
        <strain evidence="9 10">P-1 km-3</strain>
    </source>
</reference>
<evidence type="ECO:0000256" key="3">
    <source>
        <dbReference type="ARBA" id="ARBA00022448"/>
    </source>
</evidence>
<accession>A0A4S2HC97</accession>
<feature type="transmembrane region" description="Helical" evidence="8">
    <location>
        <begin position="87"/>
        <end position="109"/>
    </location>
</feature>
<feature type="transmembrane region" description="Helical" evidence="8">
    <location>
        <begin position="165"/>
        <end position="182"/>
    </location>
</feature>
<feature type="transmembrane region" description="Helical" evidence="8">
    <location>
        <begin position="281"/>
        <end position="303"/>
    </location>
</feature>
<keyword evidence="7 8" id="KW-0472">Membrane</keyword>
<feature type="transmembrane region" description="Helical" evidence="8">
    <location>
        <begin position="54"/>
        <end position="75"/>
    </location>
</feature>
<evidence type="ECO:0000256" key="5">
    <source>
        <dbReference type="ARBA" id="ARBA00022692"/>
    </source>
</evidence>
<feature type="transmembrane region" description="Helical" evidence="8">
    <location>
        <begin position="194"/>
        <end position="212"/>
    </location>
</feature>
<comment type="similarity">
    <text evidence="2">Belongs to the EamA transporter family.</text>
</comment>
<comment type="caution">
    <text evidence="9">The sequence shown here is derived from an EMBL/GenBank/DDBJ whole genome shotgun (WGS) entry which is preliminary data.</text>
</comment>
<keyword evidence="6 8" id="KW-1133">Transmembrane helix</keyword>
<organism evidence="9 10">
    <name type="scientific">Marinicauda pacifica</name>
    <dbReference type="NCBI Taxonomy" id="1133559"/>
    <lineage>
        <taxon>Bacteria</taxon>
        <taxon>Pseudomonadati</taxon>
        <taxon>Pseudomonadota</taxon>
        <taxon>Alphaproteobacteria</taxon>
        <taxon>Maricaulales</taxon>
        <taxon>Maricaulaceae</taxon>
        <taxon>Marinicauda</taxon>
    </lineage>
</organism>
<keyword evidence="10" id="KW-1185">Reference proteome</keyword>
<evidence type="ECO:0000256" key="8">
    <source>
        <dbReference type="SAM" id="Phobius"/>
    </source>
</evidence>
<dbReference type="GO" id="GO:0005886">
    <property type="term" value="C:plasma membrane"/>
    <property type="evidence" value="ECO:0007669"/>
    <property type="project" value="UniProtKB-SubCell"/>
</dbReference>
<dbReference type="RefSeq" id="WP_135944991.1">
    <property type="nucleotide sequence ID" value="NZ_BMEI01000002.1"/>
</dbReference>
<feature type="transmembrane region" description="Helical" evidence="8">
    <location>
        <begin position="115"/>
        <end position="135"/>
    </location>
</feature>
<evidence type="ECO:0000256" key="6">
    <source>
        <dbReference type="ARBA" id="ARBA00022989"/>
    </source>
</evidence>
<keyword evidence="5 8" id="KW-0812">Transmembrane</keyword>
<feature type="transmembrane region" description="Helical" evidence="8">
    <location>
        <begin position="21"/>
        <end position="42"/>
    </location>
</feature>
<proteinExistence type="inferred from homology"/>
<dbReference type="NCBIfam" id="TIGR00688">
    <property type="entry name" value="rarD"/>
    <property type="match status" value="1"/>
</dbReference>
<dbReference type="AlphaFoldDB" id="A0A4S2HC97"/>
<keyword evidence="3" id="KW-0813">Transport</keyword>
<feature type="transmembrane region" description="Helical" evidence="8">
    <location>
        <begin position="253"/>
        <end position="275"/>
    </location>
</feature>
<gene>
    <name evidence="9" type="primary">rarD</name>
    <name evidence="9" type="ORF">E5162_09460</name>
</gene>
<evidence type="ECO:0000256" key="1">
    <source>
        <dbReference type="ARBA" id="ARBA00004651"/>
    </source>
</evidence>
<evidence type="ECO:0000313" key="10">
    <source>
        <dbReference type="Proteomes" id="UP000305451"/>
    </source>
</evidence>
<evidence type="ECO:0000256" key="2">
    <source>
        <dbReference type="ARBA" id="ARBA00007362"/>
    </source>
</evidence>
<keyword evidence="4" id="KW-1003">Cell membrane</keyword>
<evidence type="ECO:0000256" key="7">
    <source>
        <dbReference type="ARBA" id="ARBA00023136"/>
    </source>
</evidence>
<dbReference type="Proteomes" id="UP000305451">
    <property type="component" value="Unassembled WGS sequence"/>
</dbReference>
<feature type="transmembrane region" description="Helical" evidence="8">
    <location>
        <begin position="224"/>
        <end position="246"/>
    </location>
</feature>
<comment type="subcellular location">
    <subcellularLocation>
        <location evidence="1">Cell membrane</location>
        <topology evidence="1">Multi-pass membrane protein</topology>
    </subcellularLocation>
</comment>
<sequence length="313" mass="33695">MAPQRSAPAQSGPPEPGRLDPVRAGAAAFSGYLIWGLSALFYKLISYAGATEIVLHRAFWSVPFLALLLVMGKRFGAAMRLLADRRAMATLVATALLIGANWWIFIFAINSGQVLEVSLGYFINPLMNVAVGVFIARERFGALRGVAVGLAALGVLNQILIVGAVPVMALFLAGTFTLYGYLRKTITTDGRIGLFWETVIIAIPSIVALSFLETSSAGHFLDGPWQALGLIMTGPMTVAPLLLFVIGARGLHFATLGVLQFIAPSLQFAIGLATGEPFSPLYLITFVLIWAGLAVFVIDLLNFSRKQRREKAR</sequence>
<dbReference type="InterPro" id="IPR004626">
    <property type="entry name" value="RarD"/>
</dbReference>
<dbReference type="EMBL" id="SRXV01000002">
    <property type="protein sequence ID" value="TGY93271.1"/>
    <property type="molecule type" value="Genomic_DNA"/>
</dbReference>
<dbReference type="OrthoDB" id="369870at2"/>
<protein>
    <submittedName>
        <fullName evidence="9">EamA family transporter RarD</fullName>
    </submittedName>
</protein>
<name>A0A4S2HC97_9PROT</name>
<evidence type="ECO:0000256" key="4">
    <source>
        <dbReference type="ARBA" id="ARBA00022475"/>
    </source>
</evidence>